<comment type="subcellular location">
    <subcellularLocation>
        <location evidence="1">Membrane</location>
        <topology evidence="1">Multi-pass membrane protein</topology>
    </subcellularLocation>
</comment>
<dbReference type="GO" id="GO:0005524">
    <property type="term" value="F:ATP binding"/>
    <property type="evidence" value="ECO:0007669"/>
    <property type="project" value="UniProtKB-KW"/>
</dbReference>
<dbReference type="EMBL" id="CDMZ01000925">
    <property type="protein sequence ID" value="CEM24054.1"/>
    <property type="molecule type" value="Genomic_DNA"/>
</dbReference>
<evidence type="ECO:0000256" key="7">
    <source>
        <dbReference type="ARBA" id="ARBA00023136"/>
    </source>
</evidence>
<feature type="transmembrane region" description="Helical" evidence="9">
    <location>
        <begin position="507"/>
        <end position="530"/>
    </location>
</feature>
<organism evidence="11">
    <name type="scientific">Chromera velia CCMP2878</name>
    <dbReference type="NCBI Taxonomy" id="1169474"/>
    <lineage>
        <taxon>Eukaryota</taxon>
        <taxon>Sar</taxon>
        <taxon>Alveolata</taxon>
        <taxon>Colpodellida</taxon>
        <taxon>Chromeraceae</taxon>
        <taxon>Chromera</taxon>
    </lineage>
</organism>
<evidence type="ECO:0000259" key="10">
    <source>
        <dbReference type="PROSITE" id="PS50893"/>
    </source>
</evidence>
<evidence type="ECO:0000256" key="1">
    <source>
        <dbReference type="ARBA" id="ARBA00004141"/>
    </source>
</evidence>
<keyword evidence="5" id="KW-0067">ATP-binding</keyword>
<evidence type="ECO:0000256" key="6">
    <source>
        <dbReference type="ARBA" id="ARBA00022989"/>
    </source>
</evidence>
<dbReference type="InterPro" id="IPR013525">
    <property type="entry name" value="ABC2_TM"/>
</dbReference>
<dbReference type="Pfam" id="PF01061">
    <property type="entry name" value="ABC2_membrane"/>
    <property type="match status" value="1"/>
</dbReference>
<dbReference type="InterPro" id="IPR003439">
    <property type="entry name" value="ABC_transporter-like_ATP-bd"/>
</dbReference>
<dbReference type="PhylomeDB" id="A0A0G4G755"/>
<keyword evidence="4" id="KW-0547">Nucleotide-binding</keyword>
<feature type="transmembrane region" description="Helical" evidence="9">
    <location>
        <begin position="542"/>
        <end position="563"/>
    </location>
</feature>
<feature type="transmembrane region" description="Helical" evidence="9">
    <location>
        <begin position="670"/>
        <end position="689"/>
    </location>
</feature>
<dbReference type="Pfam" id="PF00005">
    <property type="entry name" value="ABC_tran"/>
    <property type="match status" value="1"/>
</dbReference>
<evidence type="ECO:0000256" key="4">
    <source>
        <dbReference type="ARBA" id="ARBA00022741"/>
    </source>
</evidence>
<dbReference type="InterPro" id="IPR003593">
    <property type="entry name" value="AAA+_ATPase"/>
</dbReference>
<dbReference type="GO" id="GO:0140359">
    <property type="term" value="F:ABC-type transporter activity"/>
    <property type="evidence" value="ECO:0007669"/>
    <property type="project" value="InterPro"/>
</dbReference>
<keyword evidence="2" id="KW-0813">Transport</keyword>
<evidence type="ECO:0000256" key="5">
    <source>
        <dbReference type="ARBA" id="ARBA00022840"/>
    </source>
</evidence>
<evidence type="ECO:0000256" key="8">
    <source>
        <dbReference type="SAM" id="MobiDB-lite"/>
    </source>
</evidence>
<evidence type="ECO:0000256" key="2">
    <source>
        <dbReference type="ARBA" id="ARBA00022448"/>
    </source>
</evidence>
<dbReference type="SUPFAM" id="SSF52540">
    <property type="entry name" value="P-loop containing nucleoside triphosphate hydrolases"/>
    <property type="match status" value="1"/>
</dbReference>
<keyword evidence="7 9" id="KW-0472">Membrane</keyword>
<dbReference type="PROSITE" id="PS00211">
    <property type="entry name" value="ABC_TRANSPORTER_1"/>
    <property type="match status" value="1"/>
</dbReference>
<protein>
    <recommendedName>
        <fullName evidence="10">ABC transporter domain-containing protein</fullName>
    </recommendedName>
</protein>
<dbReference type="AlphaFoldDB" id="A0A0G4G755"/>
<evidence type="ECO:0000256" key="3">
    <source>
        <dbReference type="ARBA" id="ARBA00022692"/>
    </source>
</evidence>
<dbReference type="PROSITE" id="PS50893">
    <property type="entry name" value="ABC_TRANSPORTER_2"/>
    <property type="match status" value="1"/>
</dbReference>
<gene>
    <name evidence="11" type="ORF">Cvel_20473</name>
</gene>
<feature type="transmembrane region" description="Helical" evidence="9">
    <location>
        <begin position="570"/>
        <end position="592"/>
    </location>
</feature>
<dbReference type="VEuPathDB" id="CryptoDB:Cvel_20473"/>
<dbReference type="PANTHER" id="PTHR48041">
    <property type="entry name" value="ABC TRANSPORTER G FAMILY MEMBER 28"/>
    <property type="match status" value="1"/>
</dbReference>
<feature type="compositionally biased region" description="Basic and acidic residues" evidence="8">
    <location>
        <begin position="705"/>
        <end position="714"/>
    </location>
</feature>
<dbReference type="InterPro" id="IPR027417">
    <property type="entry name" value="P-loop_NTPase"/>
</dbReference>
<keyword evidence="3 9" id="KW-0812">Transmembrane</keyword>
<dbReference type="Gene3D" id="3.40.50.300">
    <property type="entry name" value="P-loop containing nucleotide triphosphate hydrolases"/>
    <property type="match status" value="1"/>
</dbReference>
<dbReference type="PANTHER" id="PTHR48041:SF41">
    <property type="entry name" value="ABC TRANSPORTER G FAMILY"/>
    <property type="match status" value="1"/>
</dbReference>
<keyword evidence="6 9" id="KW-1133">Transmembrane helix</keyword>
<feature type="domain" description="ABC transporter" evidence="10">
    <location>
        <begin position="23"/>
        <end position="272"/>
    </location>
</feature>
<name>A0A0G4G755_9ALVE</name>
<proteinExistence type="predicted"/>
<feature type="compositionally biased region" description="Acidic residues" evidence="8">
    <location>
        <begin position="330"/>
        <end position="343"/>
    </location>
</feature>
<feature type="region of interest" description="Disordered" evidence="8">
    <location>
        <begin position="698"/>
        <end position="726"/>
    </location>
</feature>
<dbReference type="InterPro" id="IPR050352">
    <property type="entry name" value="ABCG_transporters"/>
</dbReference>
<evidence type="ECO:0000256" key="9">
    <source>
        <dbReference type="SAM" id="Phobius"/>
    </source>
</evidence>
<feature type="transmembrane region" description="Helical" evidence="9">
    <location>
        <begin position="464"/>
        <end position="486"/>
    </location>
</feature>
<dbReference type="SMART" id="SM00382">
    <property type="entry name" value="AAA"/>
    <property type="match status" value="1"/>
</dbReference>
<feature type="region of interest" description="Disordered" evidence="8">
    <location>
        <begin position="317"/>
        <end position="347"/>
    </location>
</feature>
<accession>A0A0G4G755</accession>
<dbReference type="GO" id="GO:0016887">
    <property type="term" value="F:ATP hydrolysis activity"/>
    <property type="evidence" value="ECO:0007669"/>
    <property type="project" value="InterPro"/>
</dbReference>
<reference evidence="11" key="1">
    <citation type="submission" date="2014-11" db="EMBL/GenBank/DDBJ databases">
        <authorList>
            <person name="Otto D Thomas"/>
            <person name="Naeem Raeece"/>
        </authorList>
    </citation>
    <scope>NUCLEOTIDE SEQUENCE</scope>
</reference>
<evidence type="ECO:0000313" key="11">
    <source>
        <dbReference type="EMBL" id="CEM24054.1"/>
    </source>
</evidence>
<dbReference type="InterPro" id="IPR017871">
    <property type="entry name" value="ABC_transporter-like_CS"/>
</dbReference>
<sequence length="726" mass="77923">MTNAAEPLIAHETGDAEKSGVLLSFRDISLSKEGGRKQPTKEILKGVSGVCRPGALLAIVGPSGAGKTSLLNVLANKLPVGAGFQLSGSMSVEGYGATHLSPSHVKRAFVPQEDVFYPQLTVRETLRTSAALRLCSESGSKEVLEISEKVMGLLGLSKVADTRVGDQKVRGISGGEKKRLSLGCQLIGSPELIFCDEPTTGLDAFQAMKVMESLRVLAEEGHTVVCTLHQPRASIWKLVDDVMVLSEGSVIYSGSCEAVTDYFQTAPLSFPCEAHCNVAEFVVDLAAIDFSNEETLASSTKRVQLLVDEHRKRSSASGHLSSFVRASKEEEGEENGNGEEEEEHGVVGASASAGAGVVRRTQQGTASAFAIKSRPSSANLSARSKGRSIFTSSSPPSGTKVKRHPLLSKWRAFRILYLRSFRQVARDREANRARMTSQIFSALLFGAIYFQLGNSQSSIQDRLGLLQVSAINSAMGSLIKTIAAFARERVVIDRERGEGLYGVTEYFAGKLLAELPIAAVFPLVFSALLYPLSGLHPRTDRFLSFMGLIALESFVSSAFGLWIGSLTSSYEAAVAVAPAVMVIFIVFGGYYINPDNVPFVLRWLDNISLIRWCFEGLVVNEFEGLSFDCPPAGRGRGGAPTGPTGGCIADGRTVIERLSFQDVSAWDTCVMQLLLLGVFYLGTFVVLLIRAPRTVSVSKGGNFRRKGEKEKGEHSNAVADGGASVV</sequence>
<dbReference type="GO" id="GO:0016020">
    <property type="term" value="C:membrane"/>
    <property type="evidence" value="ECO:0007669"/>
    <property type="project" value="UniProtKB-SubCell"/>
</dbReference>
<dbReference type="CDD" id="cd03213">
    <property type="entry name" value="ABCG_EPDR"/>
    <property type="match status" value="1"/>
</dbReference>
<feature type="region of interest" description="Disordered" evidence="8">
    <location>
        <begin position="378"/>
        <end position="402"/>
    </location>
</feature>